<keyword evidence="4" id="KW-1185">Reference proteome</keyword>
<evidence type="ECO:0000313" key="5">
    <source>
        <dbReference type="Proteomes" id="UP000639772"/>
    </source>
</evidence>
<dbReference type="Proteomes" id="UP000636800">
    <property type="component" value="Unassembled WGS sequence"/>
</dbReference>
<protein>
    <submittedName>
        <fullName evidence="2">Uncharacterized protein</fullName>
    </submittedName>
</protein>
<feature type="compositionally biased region" description="Low complexity" evidence="1">
    <location>
        <begin position="24"/>
        <end position="38"/>
    </location>
</feature>
<gene>
    <name evidence="3" type="ORF">HPP92_018357</name>
    <name evidence="2" type="ORF">HPP92_018968</name>
</gene>
<reference evidence="4 5" key="1">
    <citation type="journal article" date="2020" name="Nat. Food">
        <title>A phased Vanilla planifolia genome enables genetic improvement of flavour and production.</title>
        <authorList>
            <person name="Hasing T."/>
            <person name="Tang H."/>
            <person name="Brym M."/>
            <person name="Khazi F."/>
            <person name="Huang T."/>
            <person name="Chambers A.H."/>
        </authorList>
    </citation>
    <scope>NUCLEOTIDE SEQUENCE [LARGE SCALE GENOMIC DNA]</scope>
    <source>
        <tissue evidence="2">Leaf</tissue>
    </source>
</reference>
<feature type="region of interest" description="Disordered" evidence="1">
    <location>
        <begin position="20"/>
        <end position="59"/>
    </location>
</feature>
<proteinExistence type="predicted"/>
<dbReference type="AlphaFoldDB" id="A0A835QEL9"/>
<dbReference type="EMBL" id="JADCNL010000009">
    <property type="protein sequence ID" value="KAG0467388.1"/>
    <property type="molecule type" value="Genomic_DNA"/>
</dbReference>
<dbReference type="EMBL" id="JADCNM010000009">
    <property type="protein sequence ID" value="KAG0469029.1"/>
    <property type="molecule type" value="Genomic_DNA"/>
</dbReference>
<evidence type="ECO:0000256" key="1">
    <source>
        <dbReference type="SAM" id="MobiDB-lite"/>
    </source>
</evidence>
<accession>A0A835QEL9</accession>
<dbReference type="Proteomes" id="UP000639772">
    <property type="component" value="Chromosome 9"/>
</dbReference>
<evidence type="ECO:0000313" key="2">
    <source>
        <dbReference type="EMBL" id="KAG0467388.1"/>
    </source>
</evidence>
<evidence type="ECO:0000313" key="4">
    <source>
        <dbReference type="Proteomes" id="UP000636800"/>
    </source>
</evidence>
<comment type="caution">
    <text evidence="2">The sequence shown here is derived from an EMBL/GenBank/DDBJ whole genome shotgun (WGS) entry which is preliminary data.</text>
</comment>
<sequence length="59" mass="6257">MDSSQHQHIIQAVGDLTRILQHHGSTASSGSRGSTRRSIGPLGPRGLFPVRTSQAHSSP</sequence>
<organism evidence="2 4">
    <name type="scientific">Vanilla planifolia</name>
    <name type="common">Vanilla</name>
    <dbReference type="NCBI Taxonomy" id="51239"/>
    <lineage>
        <taxon>Eukaryota</taxon>
        <taxon>Viridiplantae</taxon>
        <taxon>Streptophyta</taxon>
        <taxon>Embryophyta</taxon>
        <taxon>Tracheophyta</taxon>
        <taxon>Spermatophyta</taxon>
        <taxon>Magnoliopsida</taxon>
        <taxon>Liliopsida</taxon>
        <taxon>Asparagales</taxon>
        <taxon>Orchidaceae</taxon>
        <taxon>Vanilloideae</taxon>
        <taxon>Vanilleae</taxon>
        <taxon>Vanilla</taxon>
    </lineage>
</organism>
<name>A0A835QEL9_VANPL</name>
<evidence type="ECO:0000313" key="3">
    <source>
        <dbReference type="EMBL" id="KAG0469029.1"/>
    </source>
</evidence>